<dbReference type="EMBL" id="CP031124">
    <property type="protein sequence ID" value="AXF85361.1"/>
    <property type="molecule type" value="Genomic_DNA"/>
</dbReference>
<reference evidence="2" key="1">
    <citation type="submission" date="2018-07" db="EMBL/GenBank/DDBJ databases">
        <authorList>
            <person name="Kim H."/>
        </authorList>
    </citation>
    <scope>NUCLEOTIDE SEQUENCE [LARGE SCALE GENOMIC DNA]</scope>
    <source>
        <strain evidence="2">F02</strain>
    </source>
</reference>
<dbReference type="AlphaFoldDB" id="A0A345DAH3"/>
<keyword evidence="2" id="KW-1185">Reference proteome</keyword>
<gene>
    <name evidence="1" type="ORF">DTO96_101091</name>
</gene>
<accession>A0A345DAH3</accession>
<proteinExistence type="predicted"/>
<sequence length="69" mass="7594">MVSHRLQKPAVGQDVTVSTRTDAMGAWNQVKCSDLMAQSEPIESAKQLQLYPIKFAEAAQPYNGCVFAH</sequence>
<organism evidence="1 2">
    <name type="scientific">Ephemeroptericola cinctiostellae</name>
    <dbReference type="NCBI Taxonomy" id="2268024"/>
    <lineage>
        <taxon>Bacteria</taxon>
        <taxon>Pseudomonadati</taxon>
        <taxon>Pseudomonadota</taxon>
        <taxon>Betaproteobacteria</taxon>
        <taxon>Burkholderiales</taxon>
        <taxon>Burkholderiaceae</taxon>
        <taxon>Ephemeroptericola</taxon>
    </lineage>
</organism>
<dbReference type="Proteomes" id="UP000252182">
    <property type="component" value="Chromosome"/>
</dbReference>
<name>A0A345DAH3_9BURK</name>
<dbReference type="KEGG" id="hyf:DTO96_101091"/>
<evidence type="ECO:0000313" key="2">
    <source>
        <dbReference type="Proteomes" id="UP000252182"/>
    </source>
</evidence>
<protein>
    <submittedName>
        <fullName evidence="1">Uncharacterized protein</fullName>
    </submittedName>
</protein>
<evidence type="ECO:0000313" key="1">
    <source>
        <dbReference type="EMBL" id="AXF85361.1"/>
    </source>
</evidence>